<dbReference type="Gene3D" id="3.90.470.20">
    <property type="entry name" value="4'-phosphopantetheinyl transferase domain"/>
    <property type="match status" value="1"/>
</dbReference>
<dbReference type="InterPro" id="IPR004568">
    <property type="entry name" value="Ppantetheine-prot_Trfase_dom"/>
</dbReference>
<dbReference type="EMBL" id="CAFABE010000153">
    <property type="protein sequence ID" value="CAB4834903.1"/>
    <property type="molecule type" value="Genomic_DNA"/>
</dbReference>
<evidence type="ECO:0000256" key="2">
    <source>
        <dbReference type="ARBA" id="ARBA00022679"/>
    </source>
</evidence>
<dbReference type="HAMAP" id="MF_00101">
    <property type="entry name" value="AcpS"/>
    <property type="match status" value="1"/>
</dbReference>
<keyword evidence="3" id="KW-0479">Metal-binding</keyword>
<feature type="domain" description="4'-phosphopantetheinyl transferase" evidence="8">
    <location>
        <begin position="5"/>
        <end position="105"/>
    </location>
</feature>
<dbReference type="GO" id="GO:0008897">
    <property type="term" value="F:holo-[acyl-carrier-protein] synthase activity"/>
    <property type="evidence" value="ECO:0007669"/>
    <property type="project" value="InterPro"/>
</dbReference>
<dbReference type="InterPro" id="IPR002582">
    <property type="entry name" value="ACPS"/>
</dbReference>
<dbReference type="GO" id="GO:0000287">
    <property type="term" value="F:magnesium ion binding"/>
    <property type="evidence" value="ECO:0007669"/>
    <property type="project" value="InterPro"/>
</dbReference>
<evidence type="ECO:0000259" key="8">
    <source>
        <dbReference type="Pfam" id="PF01648"/>
    </source>
</evidence>
<dbReference type="AlphaFoldDB" id="A0A6J7DGC7"/>
<organism evidence="10">
    <name type="scientific">freshwater metagenome</name>
    <dbReference type="NCBI Taxonomy" id="449393"/>
    <lineage>
        <taxon>unclassified sequences</taxon>
        <taxon>metagenomes</taxon>
        <taxon>ecological metagenomes</taxon>
    </lineage>
</organism>
<dbReference type="Pfam" id="PF01648">
    <property type="entry name" value="ACPS"/>
    <property type="match status" value="1"/>
</dbReference>
<evidence type="ECO:0000313" key="11">
    <source>
        <dbReference type="EMBL" id="CAB5033185.1"/>
    </source>
</evidence>
<dbReference type="InterPro" id="IPR037143">
    <property type="entry name" value="4-PPantetheinyl_Trfase_dom_sf"/>
</dbReference>
<evidence type="ECO:0000256" key="7">
    <source>
        <dbReference type="ARBA" id="ARBA00023160"/>
    </source>
</evidence>
<name>A0A6J7DGC7_9ZZZZ</name>
<dbReference type="EMBL" id="CAFBPM010000041">
    <property type="protein sequence ID" value="CAB5033185.1"/>
    <property type="molecule type" value="Genomic_DNA"/>
</dbReference>
<protein>
    <submittedName>
        <fullName evidence="10">Unannotated protein</fullName>
    </submittedName>
</protein>
<gene>
    <name evidence="9" type="ORF">UFOPK3164_01779</name>
    <name evidence="10" type="ORF">UFOPK3427_00709</name>
    <name evidence="11" type="ORF">UFOPK4112_01903</name>
</gene>
<proteinExistence type="inferred from homology"/>
<keyword evidence="5" id="KW-0460">Magnesium</keyword>
<reference evidence="10" key="1">
    <citation type="submission" date="2020-05" db="EMBL/GenBank/DDBJ databases">
        <authorList>
            <person name="Chiriac C."/>
            <person name="Salcher M."/>
            <person name="Ghai R."/>
            <person name="Kavagutti S V."/>
        </authorList>
    </citation>
    <scope>NUCLEOTIDE SEQUENCE</scope>
</reference>
<keyword evidence="6" id="KW-0443">Lipid metabolism</keyword>
<keyword evidence="2" id="KW-0808">Transferase</keyword>
<keyword evidence="1" id="KW-0444">Lipid biosynthesis</keyword>
<evidence type="ECO:0000256" key="6">
    <source>
        <dbReference type="ARBA" id="ARBA00023098"/>
    </source>
</evidence>
<evidence type="ECO:0000256" key="1">
    <source>
        <dbReference type="ARBA" id="ARBA00022516"/>
    </source>
</evidence>
<dbReference type="EMBL" id="CAFBLT010000001">
    <property type="protein sequence ID" value="CAB4869667.1"/>
    <property type="molecule type" value="Genomic_DNA"/>
</dbReference>
<keyword evidence="4" id="KW-0276">Fatty acid metabolism</keyword>
<sequence>MVGSGIDIVGIERMATVMTRRPRFSMRVLTSRENDLFTTIKNEHARASSLAARFAAKEAVMKSLGAGIGDVGFRDIEITGGRGEAPHVTLHGRAATRAKDLGVSEVIVSMTHDAGIAMACATSLGRCECNPS</sequence>
<dbReference type="SUPFAM" id="SSF56214">
    <property type="entry name" value="4'-phosphopantetheinyl transferase"/>
    <property type="match status" value="1"/>
</dbReference>
<evidence type="ECO:0000313" key="9">
    <source>
        <dbReference type="EMBL" id="CAB4834903.1"/>
    </source>
</evidence>
<dbReference type="GO" id="GO:0006633">
    <property type="term" value="P:fatty acid biosynthetic process"/>
    <property type="evidence" value="ECO:0007669"/>
    <property type="project" value="UniProtKB-KW"/>
</dbReference>
<keyword evidence="7" id="KW-0275">Fatty acid biosynthesis</keyword>
<evidence type="ECO:0000256" key="4">
    <source>
        <dbReference type="ARBA" id="ARBA00022832"/>
    </source>
</evidence>
<accession>A0A6J7DGC7</accession>
<evidence type="ECO:0000256" key="5">
    <source>
        <dbReference type="ARBA" id="ARBA00022842"/>
    </source>
</evidence>
<evidence type="ECO:0000313" key="10">
    <source>
        <dbReference type="EMBL" id="CAB4869667.1"/>
    </source>
</evidence>
<dbReference type="NCBIfam" id="TIGR00516">
    <property type="entry name" value="acpS"/>
    <property type="match status" value="1"/>
</dbReference>
<evidence type="ECO:0000256" key="3">
    <source>
        <dbReference type="ARBA" id="ARBA00022723"/>
    </source>
</evidence>
<dbReference type="InterPro" id="IPR008278">
    <property type="entry name" value="4-PPantetheinyl_Trfase_dom"/>
</dbReference>
<dbReference type="NCBIfam" id="TIGR00556">
    <property type="entry name" value="pantethn_trn"/>
    <property type="match status" value="1"/>
</dbReference>